<evidence type="ECO:0000313" key="5">
    <source>
        <dbReference type="EMBL" id="EFF82777.1"/>
    </source>
</evidence>
<comment type="cofactor">
    <cofactor evidence="4">
        <name>Mg(2+)</name>
        <dbReference type="ChEBI" id="CHEBI:18420"/>
    </cofactor>
</comment>
<dbReference type="UniPathway" id="UPA00299"/>
<comment type="function">
    <text evidence="4">Removes the phosphate from trehalose 6-phosphate to produce free trehalose.</text>
</comment>
<evidence type="ECO:0000256" key="2">
    <source>
        <dbReference type="ARBA" id="ARBA00008770"/>
    </source>
</evidence>
<proteinExistence type="inferred from homology"/>
<dbReference type="EC" id="3.1.3.12" evidence="4"/>
<dbReference type="GO" id="GO:0004805">
    <property type="term" value="F:trehalose-phosphatase activity"/>
    <property type="evidence" value="ECO:0007669"/>
    <property type="project" value="UniProtKB-EC"/>
</dbReference>
<comment type="caution">
    <text evidence="5">The sequence shown here is derived from an EMBL/GenBank/DDBJ whole genome shotgun (WGS) entry which is preliminary data.</text>
</comment>
<accession>D4XPW2</accession>
<reference evidence="6" key="1">
    <citation type="submission" date="2010-03" db="EMBL/GenBank/DDBJ databases">
        <title>Complete sequence of Mobiluncus curtisii ATCC 43063.</title>
        <authorList>
            <person name="Muzny D."/>
            <person name="Qin X."/>
            <person name="Deng J."/>
            <person name="Jiang H."/>
            <person name="Liu Y."/>
            <person name="Qu J."/>
            <person name="Song X.-Z."/>
            <person name="Zhang L."/>
            <person name="Thornton R."/>
            <person name="Coyle M."/>
            <person name="Francisco L."/>
            <person name="Jackson L."/>
            <person name="Javaid M."/>
            <person name="Korchina V."/>
            <person name="Kovar C."/>
            <person name="Mata R."/>
            <person name="Mathew T."/>
            <person name="Ngo R."/>
            <person name="Nguyen L."/>
            <person name="Nguyen N."/>
            <person name="Okwuonu G."/>
            <person name="Ongeri F."/>
            <person name="Pham C."/>
            <person name="Simmons D."/>
            <person name="Wilczek-Boney K."/>
            <person name="Hale W."/>
            <person name="Jakkamsetti A."/>
            <person name="Pham P."/>
            <person name="Ruth R."/>
            <person name="San Lucas F."/>
            <person name="Warren J."/>
            <person name="Zhang J."/>
            <person name="Zhao Z."/>
            <person name="Zhou C."/>
            <person name="Zhu D."/>
            <person name="Lee S."/>
            <person name="Bess C."/>
            <person name="Blankenburg K."/>
            <person name="Forbes L."/>
            <person name="Fu Q."/>
            <person name="Gubbala S."/>
            <person name="Hirani K."/>
            <person name="Jayaseelan J.C."/>
            <person name="Lara F."/>
            <person name="Munidasa M."/>
            <person name="Palculict T."/>
            <person name="Patil S."/>
            <person name="Pu L.-L."/>
            <person name="Saada N."/>
            <person name="Tang L."/>
            <person name="Weissenberger G."/>
            <person name="Zhu Y."/>
            <person name="Hemphill L."/>
            <person name="Shang Y."/>
            <person name="Youmans B."/>
            <person name="Ayvaz T."/>
            <person name="Ross M."/>
            <person name="Santibanez J."/>
            <person name="Aqrawi P."/>
            <person name="Gross S."/>
            <person name="Joshi V."/>
            <person name="Fowler G."/>
            <person name="Nazareth L."/>
            <person name="Reid J."/>
            <person name="Worley K."/>
            <person name="Petrosino J."/>
            <person name="Highlander S."/>
            <person name="Gibbs R."/>
            <person name="Gibbs R."/>
        </authorList>
    </citation>
    <scope>NUCLEOTIDE SEQUENCE [LARGE SCALE GENOMIC DNA]</scope>
    <source>
        <strain evidence="6">ATCC 19194</strain>
    </source>
</reference>
<dbReference type="InterPro" id="IPR044651">
    <property type="entry name" value="OTSB-like"/>
</dbReference>
<evidence type="ECO:0000256" key="1">
    <source>
        <dbReference type="ARBA" id="ARBA00005199"/>
    </source>
</evidence>
<evidence type="ECO:0000256" key="4">
    <source>
        <dbReference type="RuleBase" id="RU361117"/>
    </source>
</evidence>
<dbReference type="InterPro" id="IPR006379">
    <property type="entry name" value="HAD-SF_hydro_IIB"/>
</dbReference>
<sequence length="290" mass="33020">MQYEILKLRNIIDESISQLEYLNSLRDKLNSNYNKPCLFLDIDGTLADFQLDPTDSYIPTKTLNILRQIISNKIPVIAVTGRDIDSARKLFESLDLPIAALHGLEIYLGNEKELRTPKGFLEISHIHKILARACIAYPSLLIENKKSSIALHYRKAPELKDIAKKIILEGQKLFPNLRLIQGKFVYELIPAQANKGLAIKEVLAHLNQYEVYTPIFIGDDVTDEDGFYFVNQVEDGISIKVGQGLTYAKYQLKDTKQVHNFLELFLEHTRNCDNNVKGNNNLDGEKTCLN</sequence>
<organism evidence="5 6">
    <name type="scientific">Acinetobacter haemolyticus ATCC 19194</name>
    <dbReference type="NCBI Taxonomy" id="707232"/>
    <lineage>
        <taxon>Bacteria</taxon>
        <taxon>Pseudomonadati</taxon>
        <taxon>Pseudomonadota</taxon>
        <taxon>Gammaproteobacteria</taxon>
        <taxon>Moraxellales</taxon>
        <taxon>Moraxellaceae</taxon>
        <taxon>Acinetobacter</taxon>
    </lineage>
</organism>
<comment type="catalytic activity">
    <reaction evidence="4">
        <text>alpha,alpha-trehalose 6-phosphate + H2O = alpha,alpha-trehalose + phosphate</text>
        <dbReference type="Rhea" id="RHEA:23420"/>
        <dbReference type="ChEBI" id="CHEBI:15377"/>
        <dbReference type="ChEBI" id="CHEBI:16551"/>
        <dbReference type="ChEBI" id="CHEBI:43474"/>
        <dbReference type="ChEBI" id="CHEBI:58429"/>
        <dbReference type="EC" id="3.1.3.12"/>
    </reaction>
</comment>
<dbReference type="HOGENOM" id="CLU_037265_2_0_6"/>
<dbReference type="Gene3D" id="3.30.70.1020">
    <property type="entry name" value="Trehalose-6-phosphate phosphatase related protein, domain 2"/>
    <property type="match status" value="1"/>
</dbReference>
<keyword evidence="4" id="KW-0479">Metal-binding</keyword>
<dbReference type="Proteomes" id="UP000003085">
    <property type="component" value="Unassembled WGS sequence"/>
</dbReference>
<dbReference type="GO" id="GO:0005992">
    <property type="term" value="P:trehalose biosynthetic process"/>
    <property type="evidence" value="ECO:0007669"/>
    <property type="project" value="UniProtKB-UniPathway"/>
</dbReference>
<dbReference type="GO" id="GO:0000287">
    <property type="term" value="F:magnesium ion binding"/>
    <property type="evidence" value="ECO:0007669"/>
    <property type="project" value="UniProtKB-ARBA"/>
</dbReference>
<dbReference type="PANTHER" id="PTHR43768">
    <property type="entry name" value="TREHALOSE 6-PHOSPHATE PHOSPHATASE"/>
    <property type="match status" value="1"/>
</dbReference>
<dbReference type="SUPFAM" id="SSF56784">
    <property type="entry name" value="HAD-like"/>
    <property type="match status" value="1"/>
</dbReference>
<comment type="pathway">
    <text evidence="1 4">Glycan biosynthesis; trehalose biosynthesis.</text>
</comment>
<dbReference type="Pfam" id="PF02358">
    <property type="entry name" value="Trehalose_PPase"/>
    <property type="match status" value="1"/>
</dbReference>
<keyword evidence="3 4" id="KW-0378">Hydrolase</keyword>
<dbReference type="InterPro" id="IPR023214">
    <property type="entry name" value="HAD_sf"/>
</dbReference>
<keyword evidence="4" id="KW-0460">Magnesium</keyword>
<dbReference type="NCBIfam" id="TIGR01484">
    <property type="entry name" value="HAD-SF-IIB"/>
    <property type="match status" value="1"/>
</dbReference>
<name>D4XPW2_ACIHA</name>
<dbReference type="EMBL" id="ADMT01000157">
    <property type="protein sequence ID" value="EFF82777.1"/>
    <property type="molecule type" value="Genomic_DNA"/>
</dbReference>
<dbReference type="InterPro" id="IPR036412">
    <property type="entry name" value="HAD-like_sf"/>
</dbReference>
<comment type="similarity">
    <text evidence="2 4">Belongs to the trehalose phosphatase family.</text>
</comment>
<dbReference type="Gene3D" id="3.40.50.1000">
    <property type="entry name" value="HAD superfamily/HAD-like"/>
    <property type="match status" value="1"/>
</dbReference>
<gene>
    <name evidence="5" type="primary">otsB</name>
    <name evidence="5" type="ORF">HMP0015_1754</name>
</gene>
<dbReference type="NCBIfam" id="TIGR00685">
    <property type="entry name" value="T6PP"/>
    <property type="match status" value="1"/>
</dbReference>
<evidence type="ECO:0000256" key="3">
    <source>
        <dbReference type="ARBA" id="ARBA00022801"/>
    </source>
</evidence>
<dbReference type="InterPro" id="IPR003337">
    <property type="entry name" value="Trehalose_PPase"/>
</dbReference>
<protein>
    <recommendedName>
        <fullName evidence="4">Trehalose 6-phosphate phosphatase</fullName>
        <ecNumber evidence="4">3.1.3.12</ecNumber>
    </recommendedName>
</protein>
<dbReference type="AlphaFoldDB" id="D4XPW2"/>
<dbReference type="PANTHER" id="PTHR43768:SF3">
    <property type="entry name" value="TREHALOSE 6-PHOSPHATE PHOSPHATASE"/>
    <property type="match status" value="1"/>
</dbReference>
<evidence type="ECO:0000313" key="6">
    <source>
        <dbReference type="Proteomes" id="UP000003085"/>
    </source>
</evidence>